<evidence type="ECO:0000256" key="4">
    <source>
        <dbReference type="ARBA" id="ARBA00005189"/>
    </source>
</evidence>
<feature type="transmembrane region" description="Helical" evidence="19">
    <location>
        <begin position="85"/>
        <end position="105"/>
    </location>
</feature>
<evidence type="ECO:0000313" key="20">
    <source>
        <dbReference type="EMBL" id="GMG87509.1"/>
    </source>
</evidence>
<organism evidence="20 21">
    <name type="scientific">Biformimicrobium ophioploci</name>
    <dbReference type="NCBI Taxonomy" id="3036711"/>
    <lineage>
        <taxon>Bacteria</taxon>
        <taxon>Pseudomonadati</taxon>
        <taxon>Pseudomonadota</taxon>
        <taxon>Gammaproteobacteria</taxon>
        <taxon>Cellvibrionales</taxon>
        <taxon>Microbulbiferaceae</taxon>
        <taxon>Biformimicrobium</taxon>
    </lineage>
</organism>
<evidence type="ECO:0000256" key="19">
    <source>
        <dbReference type="SAM" id="Phobius"/>
    </source>
</evidence>
<keyword evidence="17" id="KW-1208">Phospholipid metabolism</keyword>
<evidence type="ECO:0000256" key="9">
    <source>
        <dbReference type="ARBA" id="ARBA00022516"/>
    </source>
</evidence>
<evidence type="ECO:0000256" key="11">
    <source>
        <dbReference type="ARBA" id="ARBA00022692"/>
    </source>
</evidence>
<dbReference type="Proteomes" id="UP001224392">
    <property type="component" value="Unassembled WGS sequence"/>
</dbReference>
<keyword evidence="13 19" id="KW-1133">Transmembrane helix</keyword>
<evidence type="ECO:0000256" key="14">
    <source>
        <dbReference type="ARBA" id="ARBA00023098"/>
    </source>
</evidence>
<dbReference type="PANTHER" id="PTHR46382">
    <property type="entry name" value="PHOSPHATIDATE CYTIDYLYLTRANSFERASE"/>
    <property type="match status" value="1"/>
</dbReference>
<feature type="transmembrane region" description="Helical" evidence="19">
    <location>
        <begin position="212"/>
        <end position="230"/>
    </location>
</feature>
<evidence type="ECO:0000256" key="6">
    <source>
        <dbReference type="ARBA" id="ARBA00012487"/>
    </source>
</evidence>
<feature type="transmembrane region" description="Helical" evidence="19">
    <location>
        <begin position="5"/>
        <end position="21"/>
    </location>
</feature>
<evidence type="ECO:0000256" key="1">
    <source>
        <dbReference type="ARBA" id="ARBA00001698"/>
    </source>
</evidence>
<feature type="transmembrane region" description="Helical" evidence="19">
    <location>
        <begin position="53"/>
        <end position="73"/>
    </location>
</feature>
<evidence type="ECO:0000256" key="15">
    <source>
        <dbReference type="ARBA" id="ARBA00023136"/>
    </source>
</evidence>
<dbReference type="PANTHER" id="PTHR46382:SF1">
    <property type="entry name" value="PHOSPHATIDATE CYTIDYLYLTRANSFERASE"/>
    <property type="match status" value="1"/>
</dbReference>
<keyword evidence="11 18" id="KW-0812">Transmembrane</keyword>
<evidence type="ECO:0000256" key="16">
    <source>
        <dbReference type="ARBA" id="ARBA00023209"/>
    </source>
</evidence>
<dbReference type="EC" id="2.7.7.41" evidence="6 18"/>
<evidence type="ECO:0000256" key="12">
    <source>
        <dbReference type="ARBA" id="ARBA00022695"/>
    </source>
</evidence>
<evidence type="ECO:0000256" key="18">
    <source>
        <dbReference type="RuleBase" id="RU003938"/>
    </source>
</evidence>
<dbReference type="EMBL" id="BSYJ01000003">
    <property type="protein sequence ID" value="GMG87509.1"/>
    <property type="molecule type" value="Genomic_DNA"/>
</dbReference>
<dbReference type="InterPro" id="IPR000374">
    <property type="entry name" value="PC_trans"/>
</dbReference>
<feature type="transmembrane region" description="Helical" evidence="19">
    <location>
        <begin position="27"/>
        <end position="46"/>
    </location>
</feature>
<comment type="catalytic activity">
    <reaction evidence="1 18">
        <text>a 1,2-diacyl-sn-glycero-3-phosphate + CTP + H(+) = a CDP-1,2-diacyl-sn-glycerol + diphosphate</text>
        <dbReference type="Rhea" id="RHEA:16229"/>
        <dbReference type="ChEBI" id="CHEBI:15378"/>
        <dbReference type="ChEBI" id="CHEBI:33019"/>
        <dbReference type="ChEBI" id="CHEBI:37563"/>
        <dbReference type="ChEBI" id="CHEBI:58332"/>
        <dbReference type="ChEBI" id="CHEBI:58608"/>
        <dbReference type="EC" id="2.7.7.41"/>
    </reaction>
</comment>
<keyword evidence="10 18" id="KW-0808">Transferase</keyword>
<feature type="transmembrane region" description="Helical" evidence="19">
    <location>
        <begin position="143"/>
        <end position="164"/>
    </location>
</feature>
<keyword evidence="9" id="KW-0444">Lipid biosynthesis</keyword>
<evidence type="ECO:0000256" key="13">
    <source>
        <dbReference type="ARBA" id="ARBA00022989"/>
    </source>
</evidence>
<evidence type="ECO:0000256" key="10">
    <source>
        <dbReference type="ARBA" id="ARBA00022679"/>
    </source>
</evidence>
<protein>
    <recommendedName>
        <fullName evidence="7 18">Phosphatidate cytidylyltransferase</fullName>
        <ecNumber evidence="6 18">2.7.7.41</ecNumber>
    </recommendedName>
</protein>
<name>A0ABQ6LZI7_9GAMM</name>
<accession>A0ABQ6LZI7</accession>
<comment type="caution">
    <text evidence="20">The sequence shown here is derived from an EMBL/GenBank/DDBJ whole genome shotgun (WGS) entry which is preliminary data.</text>
</comment>
<evidence type="ECO:0000313" key="21">
    <source>
        <dbReference type="Proteomes" id="UP001224392"/>
    </source>
</evidence>
<reference evidence="20 21" key="1">
    <citation type="submission" date="2023-04" db="EMBL/GenBank/DDBJ databases">
        <title>Marinobulbifer ophiurae gen. nov., sp. Nov., isolate from tissue of brittle star Ophioplocus japonicus.</title>
        <authorList>
            <person name="Kawano K."/>
            <person name="Sawayama S."/>
            <person name="Nakagawa S."/>
        </authorList>
    </citation>
    <scope>NUCLEOTIDE SEQUENCE [LARGE SCALE GENOMIC DNA]</scope>
    <source>
        <strain evidence="20 21">NKW57</strain>
    </source>
</reference>
<keyword evidence="16" id="KW-0594">Phospholipid biosynthesis</keyword>
<proteinExistence type="inferred from homology"/>
<keyword evidence="15 19" id="KW-0472">Membrane</keyword>
<dbReference type="GO" id="GO:0016779">
    <property type="term" value="F:nucleotidyltransferase activity"/>
    <property type="evidence" value="ECO:0007669"/>
    <property type="project" value="UniProtKB-KW"/>
</dbReference>
<keyword evidence="14" id="KW-0443">Lipid metabolism</keyword>
<comment type="similarity">
    <text evidence="5 18">Belongs to the CDS family.</text>
</comment>
<evidence type="ECO:0000256" key="7">
    <source>
        <dbReference type="ARBA" id="ARBA00019373"/>
    </source>
</evidence>
<evidence type="ECO:0000256" key="8">
    <source>
        <dbReference type="ARBA" id="ARBA00022475"/>
    </source>
</evidence>
<keyword evidence="12 18" id="KW-0548">Nucleotidyltransferase</keyword>
<evidence type="ECO:0000256" key="17">
    <source>
        <dbReference type="ARBA" id="ARBA00023264"/>
    </source>
</evidence>
<evidence type="ECO:0000256" key="3">
    <source>
        <dbReference type="ARBA" id="ARBA00005119"/>
    </source>
</evidence>
<evidence type="ECO:0000256" key="5">
    <source>
        <dbReference type="ARBA" id="ARBA00010185"/>
    </source>
</evidence>
<dbReference type="Pfam" id="PF01148">
    <property type="entry name" value="CTP_transf_1"/>
    <property type="match status" value="1"/>
</dbReference>
<evidence type="ECO:0000256" key="2">
    <source>
        <dbReference type="ARBA" id="ARBA00004651"/>
    </source>
</evidence>
<dbReference type="RefSeq" id="WP_285764131.1">
    <property type="nucleotide sequence ID" value="NZ_BSYJ01000003.1"/>
</dbReference>
<comment type="pathway">
    <text evidence="4">Lipid metabolism.</text>
</comment>
<gene>
    <name evidence="20" type="primary">cdsA</name>
    <name evidence="20" type="ORF">MNKW57_18300</name>
</gene>
<keyword evidence="21" id="KW-1185">Reference proteome</keyword>
<feature type="transmembrane region" description="Helical" evidence="19">
    <location>
        <begin position="185"/>
        <end position="206"/>
    </location>
</feature>
<feature type="transmembrane region" description="Helical" evidence="19">
    <location>
        <begin position="117"/>
        <end position="137"/>
    </location>
</feature>
<keyword evidence="8" id="KW-1003">Cell membrane</keyword>
<dbReference type="PROSITE" id="PS01315">
    <property type="entry name" value="CDS"/>
    <property type="match status" value="1"/>
</dbReference>
<sequence>MLKQRIITAIILIGLLLWALFRLPLDTFAIVVAGVILIAGWEWANLASLNRALRFVFIATLGAALIGVAQYVFDMNFSAGDEDRAQRVLVVACFWWALALLWVQGYPASALLWGNRWVRGVIGLFVLVPAWLSVVILRGMEQGAWVVLFVVAVVAAADVGAYFVGKQFGRHKLAPEVSPGKSWEGFFGGMAACGLLATAVAFGLGLPMKNSILFIVGVIITGLASVLGDLSESMFKRHRGIKDSSSLLPGHGGVLDRLDSLSAALPVFTVAAIASELPKYLQDL</sequence>
<comment type="pathway">
    <text evidence="3 18">Phospholipid metabolism; CDP-diacylglycerol biosynthesis; CDP-diacylglycerol from sn-glycerol 3-phosphate: step 3/3.</text>
</comment>
<comment type="subcellular location">
    <subcellularLocation>
        <location evidence="2">Cell membrane</location>
        <topology evidence="2">Multi-pass membrane protein</topology>
    </subcellularLocation>
</comment>